<dbReference type="Proteomes" id="UP001500957">
    <property type="component" value="Unassembled WGS sequence"/>
</dbReference>
<accession>A0ABN1H3D0</accession>
<evidence type="ECO:0000313" key="2">
    <source>
        <dbReference type="EMBL" id="GAA0627467.1"/>
    </source>
</evidence>
<dbReference type="Pfam" id="PF15887">
    <property type="entry name" value="Peptidase_Mx"/>
    <property type="match status" value="1"/>
</dbReference>
<comment type="caution">
    <text evidence="2">The sequence shown here is derived from an EMBL/GenBank/DDBJ whole genome shotgun (WGS) entry which is preliminary data.</text>
</comment>
<dbReference type="RefSeq" id="WP_344606868.1">
    <property type="nucleotide sequence ID" value="NZ_BAAAHE010000029.1"/>
</dbReference>
<organism evidence="2 3">
    <name type="scientific">Sporichthya brevicatena</name>
    <dbReference type="NCBI Taxonomy" id="171442"/>
    <lineage>
        <taxon>Bacteria</taxon>
        <taxon>Bacillati</taxon>
        <taxon>Actinomycetota</taxon>
        <taxon>Actinomycetes</taxon>
        <taxon>Sporichthyales</taxon>
        <taxon>Sporichthyaceae</taxon>
        <taxon>Sporichthya</taxon>
    </lineage>
</organism>
<feature type="domain" description="Zinc-ribbon" evidence="1">
    <location>
        <begin position="4"/>
        <end position="75"/>
    </location>
</feature>
<name>A0ABN1H3D0_9ACTN</name>
<dbReference type="EMBL" id="BAAAHE010000029">
    <property type="protein sequence ID" value="GAA0627467.1"/>
    <property type="molecule type" value="Genomic_DNA"/>
</dbReference>
<dbReference type="Pfam" id="PF10005">
    <property type="entry name" value="Zn_ribbon_DZR_6"/>
    <property type="match status" value="1"/>
</dbReference>
<proteinExistence type="predicted"/>
<dbReference type="InterPro" id="IPR011201">
    <property type="entry name" value="Zinc-ribbon_6_bact"/>
</dbReference>
<evidence type="ECO:0000313" key="3">
    <source>
        <dbReference type="Proteomes" id="UP001500957"/>
    </source>
</evidence>
<reference evidence="2 3" key="1">
    <citation type="journal article" date="2019" name="Int. J. Syst. Evol. Microbiol.">
        <title>The Global Catalogue of Microorganisms (GCM) 10K type strain sequencing project: providing services to taxonomists for standard genome sequencing and annotation.</title>
        <authorList>
            <consortium name="The Broad Institute Genomics Platform"/>
            <consortium name="The Broad Institute Genome Sequencing Center for Infectious Disease"/>
            <person name="Wu L."/>
            <person name="Ma J."/>
        </authorList>
    </citation>
    <scope>NUCLEOTIDE SEQUENCE [LARGE SCALE GENOMIC DNA]</scope>
    <source>
        <strain evidence="2 3">JCM 10671</strain>
    </source>
</reference>
<gene>
    <name evidence="2" type="ORF">GCM10009547_33780</name>
</gene>
<protein>
    <submittedName>
        <fullName evidence="2">Zinc-binding metallopeptidase</fullName>
    </submittedName>
</protein>
<sequence length="335" mass="36960">MRSFSCPKCGHLLFFENSLCLNCESEVGFDRATAEFVLATPATRCDNAVLAECNWIAPEGGLCDCCELTRTRPSDDDADGMAAFARAEAAKRRLLYQLDDLGLGVETTPDCPGLAFDLLSSVDEPVTTGHADGVITLDLAEGDDGHRETMRVRLDEPYRTLLGHFRHEVGHYYWMRLVDGGPALPTARQLFGDERADYAEALAAHYSSEPAPGWEQTHVSIYATAHPWEDWAETFAHYLHIRDALQTASAFGIVVAGPEVEVPPDPDAPLASVPIETDDFDDLVNSWLPLTYALNAVNRSMGKEDLYPFVLSPAVLEKLRFVHTLVTRKPPARPQ</sequence>
<dbReference type="InterPro" id="IPR031321">
    <property type="entry name" value="UCP012641"/>
</dbReference>
<keyword evidence="3" id="KW-1185">Reference proteome</keyword>
<dbReference type="PIRSF" id="PIRSF012641">
    <property type="entry name" value="UCP012641"/>
    <property type="match status" value="1"/>
</dbReference>
<evidence type="ECO:0000259" key="1">
    <source>
        <dbReference type="Pfam" id="PF10005"/>
    </source>
</evidence>